<dbReference type="OrthoDB" id="6426170at2759"/>
<feature type="compositionally biased region" description="Basic and acidic residues" evidence="1">
    <location>
        <begin position="547"/>
        <end position="568"/>
    </location>
</feature>
<accession>A0A4Y2LIE4</accession>
<proteinExistence type="predicted"/>
<dbReference type="CDD" id="cd18186">
    <property type="entry name" value="BTB_POZ_ZBTB_KLHL-like"/>
    <property type="match status" value="1"/>
</dbReference>
<dbReference type="InterPro" id="IPR000210">
    <property type="entry name" value="BTB/POZ_dom"/>
</dbReference>
<dbReference type="InterPro" id="IPR011333">
    <property type="entry name" value="SKP1/BTB/POZ_sf"/>
</dbReference>
<dbReference type="SUPFAM" id="SSF54695">
    <property type="entry name" value="POZ domain"/>
    <property type="match status" value="1"/>
</dbReference>
<dbReference type="Proteomes" id="UP000499080">
    <property type="component" value="Unassembled WGS sequence"/>
</dbReference>
<protein>
    <recommendedName>
        <fullName evidence="2">BTB domain-containing protein</fullName>
    </recommendedName>
</protein>
<keyword evidence="4" id="KW-1185">Reference proteome</keyword>
<evidence type="ECO:0000313" key="3">
    <source>
        <dbReference type="EMBL" id="GBN14199.1"/>
    </source>
</evidence>
<dbReference type="Gene3D" id="3.30.710.10">
    <property type="entry name" value="Potassium Channel Kv1.1, Chain A"/>
    <property type="match status" value="1"/>
</dbReference>
<sequence>MDFFGLKEQIQAEDHVMDLKIENFSAENNDPQERTFIPELFNGLYAFSVSVFPNGSCPIYAGYVSLLVKSSMTPNKDLNAMGSSNSMSCTASVVDVRGDGRCSQSFGIENLIFPDSYIPGLERFIRRSTLLSQEEELLPEDVLTMRFEFSFKSNQESAMLSKITEFLPSLFVEPLNLCASGMDNSATCDFYDIFKDIEEKSEDDACAKPFDNYMTHNQFQSVQTLSGGIHKVIGAGRSCGFEIHKENEDAQIVIKEIHAENENQILEGVIRTENGSSHSSGIGFQKDNADQTSGVGILKENEGNRTSGDETHKETEEIQTSRDESTKKEKELNKLYGDIIFNKHKISNKTSVVGEQRNEMQPTDMSESVEEKLRQLQQTGDETTKNIIIVVNGHRMFLKSNQSHRNRVDFSLTTDEELYKMFYSIDYLDDKECKSIYRMHGTVPFFKNLMDRDETAFFNVAKSEEGDLQRDTEGHGNALCPTGETDDTNKIPNDGEITDNKKLENLQYSCDEREHMSSRNFGFDSAETHIQSKNFTERSKSATASEKITDRIEARNEESPNEEENSKEHKFDFVIQTIDNVSILVPFEEHEETIGSKLLAASTVFENMPMKESTERRVELSDATSRTVNNLLSYVDSGKFPDIPLPDAYDLYEAADKYAMKNLMKECADFMAFFPIRENVWSMVKLAELHCDDYLLELAECVQKLVSRLEQTATKKKKGFMDMIEGLVKDKEVPLETRPTDPDFFAQDFNFYQ</sequence>
<evidence type="ECO:0000259" key="2">
    <source>
        <dbReference type="Pfam" id="PF00651"/>
    </source>
</evidence>
<feature type="region of interest" description="Disordered" evidence="1">
    <location>
        <begin position="299"/>
        <end position="328"/>
    </location>
</feature>
<dbReference type="EMBL" id="BGPR01005875">
    <property type="protein sequence ID" value="GBN14199.1"/>
    <property type="molecule type" value="Genomic_DNA"/>
</dbReference>
<organism evidence="3 4">
    <name type="scientific">Araneus ventricosus</name>
    <name type="common">Orbweaver spider</name>
    <name type="synonym">Epeira ventricosa</name>
    <dbReference type="NCBI Taxonomy" id="182803"/>
    <lineage>
        <taxon>Eukaryota</taxon>
        <taxon>Metazoa</taxon>
        <taxon>Ecdysozoa</taxon>
        <taxon>Arthropoda</taxon>
        <taxon>Chelicerata</taxon>
        <taxon>Arachnida</taxon>
        <taxon>Araneae</taxon>
        <taxon>Araneomorphae</taxon>
        <taxon>Entelegynae</taxon>
        <taxon>Araneoidea</taxon>
        <taxon>Araneidae</taxon>
        <taxon>Araneus</taxon>
    </lineage>
</organism>
<feature type="domain" description="BTB" evidence="2">
    <location>
        <begin position="598"/>
        <end position="671"/>
    </location>
</feature>
<dbReference type="Gene3D" id="2.60.210.10">
    <property type="entry name" value="Apoptosis, Tumor Necrosis Factor Receptor Associated Protein 2, Chain A"/>
    <property type="match status" value="1"/>
</dbReference>
<evidence type="ECO:0000256" key="1">
    <source>
        <dbReference type="SAM" id="MobiDB-lite"/>
    </source>
</evidence>
<gene>
    <name evidence="3" type="ORF">AVEN_163249_1</name>
</gene>
<dbReference type="InterPro" id="IPR008974">
    <property type="entry name" value="TRAF-like"/>
</dbReference>
<dbReference type="SUPFAM" id="SSF49599">
    <property type="entry name" value="TRAF domain-like"/>
    <property type="match status" value="1"/>
</dbReference>
<reference evidence="3 4" key="1">
    <citation type="journal article" date="2019" name="Sci. Rep.">
        <title>Orb-weaving spider Araneus ventricosus genome elucidates the spidroin gene catalogue.</title>
        <authorList>
            <person name="Kono N."/>
            <person name="Nakamura H."/>
            <person name="Ohtoshi R."/>
            <person name="Moran D.A.P."/>
            <person name="Shinohara A."/>
            <person name="Yoshida Y."/>
            <person name="Fujiwara M."/>
            <person name="Mori M."/>
            <person name="Tomita M."/>
            <person name="Arakawa K."/>
        </authorList>
    </citation>
    <scope>NUCLEOTIDE SEQUENCE [LARGE SCALE GENOMIC DNA]</scope>
</reference>
<feature type="region of interest" description="Disordered" evidence="1">
    <location>
        <begin position="532"/>
        <end position="568"/>
    </location>
</feature>
<dbReference type="Pfam" id="PF00651">
    <property type="entry name" value="BTB"/>
    <property type="match status" value="1"/>
</dbReference>
<comment type="caution">
    <text evidence="3">The sequence shown here is derived from an EMBL/GenBank/DDBJ whole genome shotgun (WGS) entry which is preliminary data.</text>
</comment>
<dbReference type="AlphaFoldDB" id="A0A4Y2LIE4"/>
<evidence type="ECO:0000313" key="4">
    <source>
        <dbReference type="Proteomes" id="UP000499080"/>
    </source>
</evidence>
<name>A0A4Y2LIE4_ARAVE</name>
<feature type="region of interest" description="Disordered" evidence="1">
    <location>
        <begin position="467"/>
        <end position="496"/>
    </location>
</feature>
<dbReference type="PANTHER" id="PTHR24413">
    <property type="entry name" value="SPECKLE-TYPE POZ PROTEIN"/>
    <property type="match status" value="1"/>
</dbReference>